<dbReference type="GO" id="GO:0000981">
    <property type="term" value="F:DNA-binding transcription factor activity, RNA polymerase II-specific"/>
    <property type="evidence" value="ECO:0007669"/>
    <property type="project" value="InterPro"/>
</dbReference>
<dbReference type="PROSITE" id="PS50048">
    <property type="entry name" value="ZN2_CY6_FUNGAL_2"/>
    <property type="match status" value="1"/>
</dbReference>
<evidence type="ECO:0000313" key="7">
    <source>
        <dbReference type="EMBL" id="VTT76762.1"/>
    </source>
</evidence>
<keyword evidence="4" id="KW-0238">DNA-binding</keyword>
<dbReference type="Proteomes" id="UP000760494">
    <property type="component" value="Unassembled WGS sequence"/>
</dbReference>
<dbReference type="PANTHER" id="PTHR36206:SF16">
    <property type="entry name" value="TRANSCRIPTION FACTOR DOMAIN-CONTAINING PROTEIN-RELATED"/>
    <property type="match status" value="1"/>
</dbReference>
<dbReference type="InterPro" id="IPR036864">
    <property type="entry name" value="Zn2-C6_fun-type_DNA-bd_sf"/>
</dbReference>
<protein>
    <submittedName>
        <fullName evidence="7">Uncharacterized protein</fullName>
    </submittedName>
</protein>
<evidence type="ECO:0000313" key="8">
    <source>
        <dbReference type="Proteomes" id="UP000760494"/>
    </source>
</evidence>
<dbReference type="InterPro" id="IPR032466">
    <property type="entry name" value="Metal_Hydrolase"/>
</dbReference>
<accession>A0A5Q3DUE7</accession>
<dbReference type="InterPro" id="IPR001138">
    <property type="entry name" value="Zn2Cys6_DnaBD"/>
</dbReference>
<dbReference type="GO" id="GO:0016810">
    <property type="term" value="F:hydrolase activity, acting on carbon-nitrogen (but not peptide) bonds"/>
    <property type="evidence" value="ECO:0007669"/>
    <property type="project" value="InterPro"/>
</dbReference>
<dbReference type="PANTHER" id="PTHR36206">
    <property type="entry name" value="ASPERCRYPTIN BIOSYNTHESIS CLUSTER-SPECIFIC TRANSCRIPTION REGULATOR ATNN-RELATED"/>
    <property type="match status" value="1"/>
</dbReference>
<evidence type="ECO:0000256" key="3">
    <source>
        <dbReference type="ARBA" id="ARBA00023015"/>
    </source>
</evidence>
<dbReference type="SUPFAM" id="SSF57701">
    <property type="entry name" value="Zn2/Cys6 DNA-binding domain"/>
    <property type="match status" value="1"/>
</dbReference>
<keyword evidence="1" id="KW-0479">Metal-binding</keyword>
<dbReference type="Pfam" id="PF01979">
    <property type="entry name" value="Amidohydro_1"/>
    <property type="match status" value="1"/>
</dbReference>
<dbReference type="EMBL" id="CABFJX010000385">
    <property type="protein sequence ID" value="VTT76762.1"/>
    <property type="molecule type" value="Genomic_DNA"/>
</dbReference>
<comment type="caution">
    <text evidence="7">The sequence shown here is derived from an EMBL/GenBank/DDBJ whole genome shotgun (WGS) entry which is preliminary data.</text>
</comment>
<dbReference type="Gene3D" id="4.10.240.10">
    <property type="entry name" value="Zn(2)-C6 fungal-type DNA-binding domain"/>
    <property type="match status" value="1"/>
</dbReference>
<dbReference type="PROSITE" id="PS00463">
    <property type="entry name" value="ZN2_CY6_FUNGAL_1"/>
    <property type="match status" value="1"/>
</dbReference>
<dbReference type="SUPFAM" id="SSF51338">
    <property type="entry name" value="Composite domain of metallo-dependent hydrolases"/>
    <property type="match status" value="1"/>
</dbReference>
<keyword evidence="6" id="KW-0539">Nucleus</keyword>
<evidence type="ECO:0000256" key="5">
    <source>
        <dbReference type="ARBA" id="ARBA00023163"/>
    </source>
</evidence>
<sequence length="1938" mass="217981">MASRLLLQNGTVLQHDAQDNVIALKNTDILIEDDRIMEIGQAIEPQNASKIDCDGKIIAPGFINAHHHVWQSQLKGRLGNSTMLDYMLEANFQSFNFKPQDFFWGQLAGCLEALDAGTTCVVDNAHGASSPEHGTAALSATLASGIRSIFCHGVMPLRAVEWTESSFELDRSPQPDWLLPQMDYLAAKAPFGDDKRVQLGFFFDSHFLPENVIAETLTHVKEAGVKLIVSHYRHWPVSKGQSRVPEQLHASGLLGPDILLTHGNGTTPEQASLLTEAGTYIVSTPDAEIFMASGADPVAFREDLPLMCLGADCHSCGPVSMMHQMQIALASDRGSQNSKTFAEGHYPKKMRATVQKAFNLATIKAARAINMDKDIGSIAVGKLADLVIFDTTSPSISSAADHDPVTAIVRHAGVREVETVIVGGKVRKHDGSLQNVHLAEGRDAGFDLKLEAVDSKDVLSWKEVAKELARSRKEDTKRLYCLLQSYIQDPSRAKAVKEVVIDATPWIYASTSKIPDYDELPTSMGYEELADPPEVRLRRYARHLGLGDATAGQVDKILSWKCREYGFKLQKESEFSIAMIILLFSLCENISTLYIAEYLQQPVLEYMLKANYAQMKSPPLQKLKNVRFFAGAQMDERFYSTFNILEFMQLIHRLPALESVAMDGLSDYQADRTFFVPGTGNMKRLEITHCDISSGILDVMISIPKALEEFKLSIGGLMTLDGADNSSEPFYIARALSTHRQSLKVLDIDVDVGTGADALGWDFDRNYEEEEGDGTSWEIQDQLDQYGRDRLSLDKEISTGHKMDSGNEYLVTIGSLHDFPHLTHLSIGIMPLLGEYDGWQPPFRIKEPPYRLEKPAPYRLVDMLPPSLEYLCLYGYAQGENPDVDEHIDELLARRNEKLPNLKVIKGIDERVRDIKDILHDMAVEEVDEDERYDADPRVLCHRNEQAQCLGKLSSRQSQQAARSTRYLPSVTQNPTFGTAPHMPLPSPRHHVKTGCRTCKARKIKCDEAKPSCKRCVSSRRVCGGYQGTASLTCYRPNQLSARDQKEGRAFQFFTEMVGPVLSGPTDSYFWTHLVMQFSHFEPTMRHAVLSISSLYEEFARGSRITRQVCGSTFAVDHYNAAIKHVKSASDEQMILVLCVLFICIEYLQGDFDAALQHCRHGIMILNDSSRPEWMCQYLVPIFRRLSITPFFFGGGEPPTRLPQLIGFEAPMPSEFSDAREAQTVIDDLLIRILGCLYDGNDDRIAVASLLDDWDSKMNCLERALPPSATTDKYAICGMRFKHKMAKIYIQKQKSHTEMWWDQHLDIFHDAVNLAEEAFLLSTGPDHQRIPRSSFSFEMSWLPMLFFIVLKCRDLKIRHAALSWLAQLGPAKEGLFDVGTLYRVGRRLIELEHDISLDDDAVGLQSAGVPPEEKRYFAFMINHELEVISEKDGTVAYRRQAKFLTRDTEGKVVAREEYIYDDNPRGCNVRVPPMRRPDELTAARVDDIRSLRLTCRRFCQWASPLLIPEISVSMTEPSLERLKNVSGHQLISSGVRSVHVKLPYYEQRMAADLTQFAYSHIAGMSQHLGQLKDVISGKLHERVSYNLSDWVNYEVIQLGKNLISAWNSIYTTNSEGSQRDSDEHVTYRKILTDAHREYQLLFEAQQQMRENGVFLSTIASALAKMPHADRLKITDGQDPYHKEDGYLINRDYRKSIRAVMLSPHTWSDASELYPDPDFEPPVEFLHRLPVAIHRAGASLREVKFKCSAPCSYANLSMSPSERVSLVESLQNLQTLIIEAAGKEAMSGWFFDHQEDAMALVSDFLSALLQSSGVEDLTISSFNLRSLNELLTGAHNQSLKRLHLVGARLRAGILGEYLARVKGPCDVVLEQVEILGGRWADQADELRSLSRASTTVIQPFGDEFRRGRATNVCNADEERMLNNYLQRASSVNPLRNRNI</sequence>
<dbReference type="SUPFAM" id="SSF51556">
    <property type="entry name" value="Metallo-dependent hydrolases"/>
    <property type="match status" value="1"/>
</dbReference>
<dbReference type="SMART" id="SM00066">
    <property type="entry name" value="GAL4"/>
    <property type="match status" value="1"/>
</dbReference>
<evidence type="ECO:0000256" key="2">
    <source>
        <dbReference type="ARBA" id="ARBA00022833"/>
    </source>
</evidence>
<name>A0A5Q3DUE7_FUSFU</name>
<dbReference type="InterPro" id="IPR011059">
    <property type="entry name" value="Metal-dep_hydrolase_composite"/>
</dbReference>
<dbReference type="InterPro" id="IPR052360">
    <property type="entry name" value="Transcr_Regulatory_Proteins"/>
</dbReference>
<keyword evidence="3" id="KW-0805">Transcription regulation</keyword>
<gene>
    <name evidence="7" type="ORF">C2S_1944</name>
</gene>
<reference evidence="7" key="1">
    <citation type="submission" date="2019-05" db="EMBL/GenBank/DDBJ databases">
        <authorList>
            <person name="Piombo E."/>
        </authorList>
    </citation>
    <scope>NUCLEOTIDE SEQUENCE</scope>
    <source>
        <strain evidence="7">C2S</strain>
    </source>
</reference>
<dbReference type="GO" id="GO:0008270">
    <property type="term" value="F:zinc ion binding"/>
    <property type="evidence" value="ECO:0007669"/>
    <property type="project" value="InterPro"/>
</dbReference>
<organism evidence="7 8">
    <name type="scientific">Fusarium fujikuroi</name>
    <name type="common">Bakanae and foot rot disease fungus</name>
    <name type="synonym">Gibberella fujikuroi</name>
    <dbReference type="NCBI Taxonomy" id="5127"/>
    <lineage>
        <taxon>Eukaryota</taxon>
        <taxon>Fungi</taxon>
        <taxon>Dikarya</taxon>
        <taxon>Ascomycota</taxon>
        <taxon>Pezizomycotina</taxon>
        <taxon>Sordariomycetes</taxon>
        <taxon>Hypocreomycetidae</taxon>
        <taxon>Hypocreales</taxon>
        <taxon>Nectriaceae</taxon>
        <taxon>Fusarium</taxon>
        <taxon>Fusarium fujikuroi species complex</taxon>
    </lineage>
</organism>
<evidence type="ECO:0000256" key="1">
    <source>
        <dbReference type="ARBA" id="ARBA00022723"/>
    </source>
</evidence>
<dbReference type="GO" id="GO:0003677">
    <property type="term" value="F:DNA binding"/>
    <property type="evidence" value="ECO:0007669"/>
    <property type="project" value="UniProtKB-KW"/>
</dbReference>
<dbReference type="InterPro" id="IPR006680">
    <property type="entry name" value="Amidohydro-rel"/>
</dbReference>
<evidence type="ECO:0000256" key="6">
    <source>
        <dbReference type="ARBA" id="ARBA00023242"/>
    </source>
</evidence>
<keyword evidence="2" id="KW-0862">Zinc</keyword>
<dbReference type="Gene3D" id="3.20.20.140">
    <property type="entry name" value="Metal-dependent hydrolases"/>
    <property type="match status" value="1"/>
</dbReference>
<proteinExistence type="predicted"/>
<keyword evidence="5" id="KW-0804">Transcription</keyword>
<dbReference type="CDD" id="cd00067">
    <property type="entry name" value="GAL4"/>
    <property type="match status" value="1"/>
</dbReference>
<dbReference type="Pfam" id="PF00172">
    <property type="entry name" value="Zn_clus"/>
    <property type="match status" value="1"/>
</dbReference>
<dbReference type="Gene3D" id="2.30.40.10">
    <property type="entry name" value="Urease, subunit C, domain 1"/>
    <property type="match status" value="1"/>
</dbReference>
<evidence type="ECO:0000256" key="4">
    <source>
        <dbReference type="ARBA" id="ARBA00023125"/>
    </source>
</evidence>